<comment type="similarity">
    <text evidence="9">Belongs to the SUA5 family. TsaC subfamily.</text>
</comment>
<dbReference type="GO" id="GO:0002949">
    <property type="term" value="P:tRNA threonylcarbamoyladenosine modification"/>
    <property type="evidence" value="ECO:0007669"/>
    <property type="project" value="UniProtKB-UniRule"/>
</dbReference>
<name>A0A9Q4MJA9_XYLFS</name>
<dbReference type="EMBL" id="VDCJ01000339">
    <property type="protein sequence ID" value="MRU23463.1"/>
    <property type="molecule type" value="Genomic_DNA"/>
</dbReference>
<proteinExistence type="inferred from homology"/>
<dbReference type="PROSITE" id="PS51163">
    <property type="entry name" value="YRDC"/>
    <property type="match status" value="1"/>
</dbReference>
<dbReference type="GO" id="GO:0003725">
    <property type="term" value="F:double-stranded RNA binding"/>
    <property type="evidence" value="ECO:0007669"/>
    <property type="project" value="InterPro"/>
</dbReference>
<dbReference type="GO" id="GO:0005524">
    <property type="term" value="F:ATP binding"/>
    <property type="evidence" value="ECO:0007669"/>
    <property type="project" value="UniProtKB-UniRule"/>
</dbReference>
<evidence type="ECO:0000256" key="7">
    <source>
        <dbReference type="ARBA" id="ARBA00022840"/>
    </source>
</evidence>
<evidence type="ECO:0000259" key="10">
    <source>
        <dbReference type="PROSITE" id="PS51163"/>
    </source>
</evidence>
<keyword evidence="3 9" id="KW-0808">Transferase</keyword>
<dbReference type="PANTHER" id="PTHR17490:SF18">
    <property type="entry name" value="THREONYLCARBAMOYL-AMP SYNTHASE"/>
    <property type="match status" value="1"/>
</dbReference>
<feature type="domain" description="YrdC-like" evidence="10">
    <location>
        <begin position="26"/>
        <end position="209"/>
    </location>
</feature>
<evidence type="ECO:0000313" key="12">
    <source>
        <dbReference type="Proteomes" id="UP000474061"/>
    </source>
</evidence>
<evidence type="ECO:0000256" key="8">
    <source>
        <dbReference type="ARBA" id="ARBA00048366"/>
    </source>
</evidence>
<keyword evidence="5 9" id="KW-0548">Nucleotidyltransferase</keyword>
<dbReference type="Gene3D" id="3.90.870.10">
    <property type="entry name" value="DHBP synthase"/>
    <property type="match status" value="1"/>
</dbReference>
<dbReference type="GO" id="GO:0061710">
    <property type="term" value="F:L-threonylcarbamoyladenylate synthase"/>
    <property type="evidence" value="ECO:0007669"/>
    <property type="project" value="UniProtKB-EC"/>
</dbReference>
<keyword evidence="2 9" id="KW-0963">Cytoplasm</keyword>
<gene>
    <name evidence="9" type="primary">tsaC</name>
    <name evidence="11" type="ORF">FG476_05090</name>
</gene>
<comment type="subcellular location">
    <subcellularLocation>
        <location evidence="1 9">Cytoplasm</location>
    </subcellularLocation>
</comment>
<evidence type="ECO:0000313" key="11">
    <source>
        <dbReference type="EMBL" id="MRU23463.1"/>
    </source>
</evidence>
<evidence type="ECO:0000256" key="9">
    <source>
        <dbReference type="HAMAP-Rule" id="MF_01852"/>
    </source>
</evidence>
<keyword evidence="7 9" id="KW-0067">ATP-binding</keyword>
<dbReference type="EC" id="2.7.7.87" evidence="9"/>
<dbReference type="AlphaFoldDB" id="A0A9Q4MJA9"/>
<dbReference type="InterPro" id="IPR006070">
    <property type="entry name" value="Sua5-like_dom"/>
</dbReference>
<protein>
    <recommendedName>
        <fullName evidence="9">Threonylcarbamoyl-AMP synthase</fullName>
        <shortName evidence="9">TC-AMP synthase</shortName>
        <ecNumber evidence="9">2.7.7.87</ecNumber>
    </recommendedName>
    <alternativeName>
        <fullName evidence="9">L-threonylcarbamoyladenylate synthase</fullName>
    </alternativeName>
    <alternativeName>
        <fullName evidence="9">t(6)A37 threonylcarbamoyladenosine biosynthesis protein TsaC</fullName>
    </alternativeName>
    <alternativeName>
        <fullName evidence="9">tRNA threonylcarbamoyladenosine biosynthesis protein TsaC</fullName>
    </alternativeName>
</protein>
<sequence length="209" mass="22538">MPFTIHTDSNQRSWQLSAAENSMATTLTLSEAVTALQQGGVIAYPTEAVWGLGCDPRQETAVHTLLNIKQRASGKGLILVTAELNTLQDWLDLDTLSPERLHEVQASWPGPHTWVLPASTRAPHWITGHHNGLAVRISAHPLVSALCRAWNMALISTSANVAGQSPARRREDLDPSLLPHLAGIVDGPTGGLAQPTSIRDARSGHILRL</sequence>
<dbReference type="InterPro" id="IPR050156">
    <property type="entry name" value="TC-AMP_synthase_SUA5"/>
</dbReference>
<evidence type="ECO:0000256" key="6">
    <source>
        <dbReference type="ARBA" id="ARBA00022741"/>
    </source>
</evidence>
<dbReference type="InterPro" id="IPR023535">
    <property type="entry name" value="TC-AMP_synthase"/>
</dbReference>
<dbReference type="FunFam" id="3.90.870.10:FF:000004">
    <property type="entry name" value="Threonylcarbamoyl-AMP synthase"/>
    <property type="match status" value="1"/>
</dbReference>
<dbReference type="GO" id="GO:0006450">
    <property type="term" value="P:regulation of translational fidelity"/>
    <property type="evidence" value="ECO:0007669"/>
    <property type="project" value="TreeGrafter"/>
</dbReference>
<comment type="catalytic activity">
    <reaction evidence="8 9">
        <text>L-threonine + hydrogencarbonate + ATP = L-threonylcarbamoyladenylate + diphosphate + H2O</text>
        <dbReference type="Rhea" id="RHEA:36407"/>
        <dbReference type="ChEBI" id="CHEBI:15377"/>
        <dbReference type="ChEBI" id="CHEBI:17544"/>
        <dbReference type="ChEBI" id="CHEBI:30616"/>
        <dbReference type="ChEBI" id="CHEBI:33019"/>
        <dbReference type="ChEBI" id="CHEBI:57926"/>
        <dbReference type="ChEBI" id="CHEBI:73682"/>
        <dbReference type="EC" id="2.7.7.87"/>
    </reaction>
</comment>
<keyword evidence="6 9" id="KW-0547">Nucleotide-binding</keyword>
<reference evidence="11" key="2">
    <citation type="journal article" date="2020" name="Appl. Environ. Microbiol.">
        <title>Multiple intercontinental introductions associated with the emergence of a plant pathogen in Europe.</title>
        <authorList>
            <person name="Landa B.B."/>
            <person name="Castillo A.I."/>
            <person name="Giampetruzzi A."/>
            <person name="Kahn A."/>
            <person name="Roman-Ecija M."/>
            <person name="Velasco-Amo M.P."/>
            <person name="Navas-Cortes J.A."/>
            <person name="Marco-Noales E."/>
            <person name="Barbe S."/>
            <person name="Moralejo E."/>
            <person name="Coletta-Filho H.D."/>
            <person name="Saldarelli P."/>
            <person name="Saponari M."/>
            <person name="Almeida R.P.P."/>
        </authorList>
    </citation>
    <scope>NUCLEOTIDE SEQUENCE</scope>
    <source>
        <strain evidence="11">XYL1981</strain>
    </source>
</reference>
<comment type="function">
    <text evidence="9">Required for the formation of a threonylcarbamoyl group on adenosine at position 37 (t(6)A37) in tRNAs that read codons beginning with adenine. Catalyzes the conversion of L-threonine, HCO(3)(-)/CO(2) and ATP to give threonylcarbamoyl-AMP (TC-AMP) as the acyladenylate intermediate, with the release of diphosphate.</text>
</comment>
<dbReference type="GO" id="GO:0000049">
    <property type="term" value="F:tRNA binding"/>
    <property type="evidence" value="ECO:0007669"/>
    <property type="project" value="TreeGrafter"/>
</dbReference>
<accession>A0A9Q4MJA9</accession>
<dbReference type="InterPro" id="IPR017945">
    <property type="entry name" value="DHBP_synth_RibB-like_a/b_dom"/>
</dbReference>
<reference evidence="11" key="1">
    <citation type="submission" date="2019-05" db="EMBL/GenBank/DDBJ databases">
        <authorList>
            <person name="Castillo A."/>
            <person name="Giampetruzzi A."/>
            <person name="Landa B."/>
            <person name="Saponari M."/>
            <person name="Almeida R.P.P."/>
            <person name="Moralejo E."/>
            <person name="Marco-Noales E."/>
            <person name="Velasco-Amo M.P."/>
            <person name="Roman-Ecija M."/>
            <person name="Navarro I."/>
            <person name="Monterde A."/>
            <person name="Barbe S."/>
        </authorList>
    </citation>
    <scope>NUCLEOTIDE SEQUENCE</scope>
    <source>
        <strain evidence="11">XYL1981</strain>
    </source>
</reference>
<dbReference type="HAMAP" id="MF_01852">
    <property type="entry name" value="TsaC"/>
    <property type="match status" value="1"/>
</dbReference>
<dbReference type="Proteomes" id="UP000474061">
    <property type="component" value="Unassembled WGS sequence"/>
</dbReference>
<dbReference type="Pfam" id="PF01300">
    <property type="entry name" value="Sua5_yciO_yrdC"/>
    <property type="match status" value="1"/>
</dbReference>
<dbReference type="GO" id="GO:0005737">
    <property type="term" value="C:cytoplasm"/>
    <property type="evidence" value="ECO:0007669"/>
    <property type="project" value="UniProtKB-SubCell"/>
</dbReference>
<evidence type="ECO:0000256" key="1">
    <source>
        <dbReference type="ARBA" id="ARBA00004496"/>
    </source>
</evidence>
<evidence type="ECO:0000256" key="5">
    <source>
        <dbReference type="ARBA" id="ARBA00022695"/>
    </source>
</evidence>
<organism evidence="11 12">
    <name type="scientific">Xylella fastidiosa subsp. multiplex</name>
    <dbReference type="NCBI Taxonomy" id="644357"/>
    <lineage>
        <taxon>Bacteria</taxon>
        <taxon>Pseudomonadati</taxon>
        <taxon>Pseudomonadota</taxon>
        <taxon>Gammaproteobacteria</taxon>
        <taxon>Lysobacterales</taxon>
        <taxon>Lysobacteraceae</taxon>
        <taxon>Xylella</taxon>
    </lineage>
</organism>
<evidence type="ECO:0000256" key="4">
    <source>
        <dbReference type="ARBA" id="ARBA00022694"/>
    </source>
</evidence>
<evidence type="ECO:0000256" key="2">
    <source>
        <dbReference type="ARBA" id="ARBA00022490"/>
    </source>
</evidence>
<keyword evidence="4 9" id="KW-0819">tRNA processing</keyword>
<comment type="caution">
    <text evidence="11">The sequence shown here is derived from an EMBL/GenBank/DDBJ whole genome shotgun (WGS) entry which is preliminary data.</text>
</comment>
<dbReference type="SUPFAM" id="SSF55821">
    <property type="entry name" value="YrdC/RibB"/>
    <property type="match status" value="1"/>
</dbReference>
<dbReference type="PANTHER" id="PTHR17490">
    <property type="entry name" value="SUA5"/>
    <property type="match status" value="1"/>
</dbReference>
<evidence type="ECO:0000256" key="3">
    <source>
        <dbReference type="ARBA" id="ARBA00022679"/>
    </source>
</evidence>